<organism evidence="1">
    <name type="scientific">hydrothermal vent metagenome</name>
    <dbReference type="NCBI Taxonomy" id="652676"/>
    <lineage>
        <taxon>unclassified sequences</taxon>
        <taxon>metagenomes</taxon>
        <taxon>ecological metagenomes</taxon>
    </lineage>
</organism>
<sequence length="39" mass="4482">MEKFFGIVAQMCAKEKVLGEADGFSEDAIDIFHRKLLYM</sequence>
<dbReference type="EMBL" id="FPIB01000013">
    <property type="protein sequence ID" value="SFV90310.1"/>
    <property type="molecule type" value="Genomic_DNA"/>
</dbReference>
<gene>
    <name evidence="1" type="ORF">MNB_SV-4-344</name>
</gene>
<name>A0A1W1E8Q4_9ZZZZ</name>
<accession>A0A1W1E8Q4</accession>
<reference evidence="1" key="1">
    <citation type="submission" date="2016-10" db="EMBL/GenBank/DDBJ databases">
        <authorList>
            <person name="de Groot N.N."/>
        </authorList>
    </citation>
    <scope>NUCLEOTIDE SEQUENCE</scope>
</reference>
<evidence type="ECO:0000313" key="1">
    <source>
        <dbReference type="EMBL" id="SFV90310.1"/>
    </source>
</evidence>
<dbReference type="AlphaFoldDB" id="A0A1W1E8Q4"/>
<protein>
    <submittedName>
        <fullName evidence="1">Uncharacterized protein</fullName>
    </submittedName>
</protein>
<proteinExistence type="predicted"/>